<dbReference type="SMART" id="SM00563">
    <property type="entry name" value="PlsC"/>
    <property type="match status" value="1"/>
</dbReference>
<dbReference type="EMBL" id="QEQK01000003">
    <property type="protein sequence ID" value="PWN57221.1"/>
    <property type="molecule type" value="Genomic_DNA"/>
</dbReference>
<dbReference type="PANTHER" id="PTHR10434">
    <property type="entry name" value="1-ACYL-SN-GLYCEROL-3-PHOSPHATE ACYLTRANSFERASE"/>
    <property type="match status" value="1"/>
</dbReference>
<evidence type="ECO:0000256" key="1">
    <source>
        <dbReference type="ARBA" id="ARBA00005189"/>
    </source>
</evidence>
<evidence type="ECO:0000256" key="4">
    <source>
        <dbReference type="SAM" id="Phobius"/>
    </source>
</evidence>
<gene>
    <name evidence="6" type="ORF">DEH80_03860</name>
</gene>
<dbReference type="GO" id="GO:0003841">
    <property type="term" value="F:1-acylglycerol-3-phosphate O-acyltransferase activity"/>
    <property type="evidence" value="ECO:0007669"/>
    <property type="project" value="TreeGrafter"/>
</dbReference>
<keyword evidence="4" id="KW-1133">Transmembrane helix</keyword>
<accession>A0A363UP52</accession>
<name>A0A363UP52_9GAMM</name>
<dbReference type="Pfam" id="PF01553">
    <property type="entry name" value="Acyltransferase"/>
    <property type="match status" value="1"/>
</dbReference>
<keyword evidence="3" id="KW-0012">Acyltransferase</keyword>
<feature type="transmembrane region" description="Helical" evidence="4">
    <location>
        <begin position="54"/>
        <end position="76"/>
    </location>
</feature>
<dbReference type="OrthoDB" id="9812274at2"/>
<dbReference type="SUPFAM" id="SSF69593">
    <property type="entry name" value="Glycerol-3-phosphate (1)-acyltransferase"/>
    <property type="match status" value="1"/>
</dbReference>
<dbReference type="Proteomes" id="UP000251800">
    <property type="component" value="Unassembled WGS sequence"/>
</dbReference>
<keyword evidence="2" id="KW-0808">Transferase</keyword>
<evidence type="ECO:0000259" key="5">
    <source>
        <dbReference type="SMART" id="SM00563"/>
    </source>
</evidence>
<comment type="caution">
    <text evidence="6">The sequence shown here is derived from an EMBL/GenBank/DDBJ whole genome shotgun (WGS) entry which is preliminary data.</text>
</comment>
<evidence type="ECO:0000256" key="3">
    <source>
        <dbReference type="ARBA" id="ARBA00023315"/>
    </source>
</evidence>
<comment type="pathway">
    <text evidence="1">Lipid metabolism.</text>
</comment>
<keyword evidence="4" id="KW-0472">Membrane</keyword>
<protein>
    <recommendedName>
        <fullName evidence="5">Phospholipid/glycerol acyltransferase domain-containing protein</fullName>
    </recommendedName>
</protein>
<organism evidence="6 7">
    <name type="scientific">Abyssibacter profundi</name>
    <dbReference type="NCBI Taxonomy" id="2182787"/>
    <lineage>
        <taxon>Bacteria</taxon>
        <taxon>Pseudomonadati</taxon>
        <taxon>Pseudomonadota</taxon>
        <taxon>Gammaproteobacteria</taxon>
        <taxon>Chromatiales</taxon>
        <taxon>Oceanococcaceae</taxon>
        <taxon>Abyssibacter</taxon>
    </lineage>
</organism>
<dbReference type="AlphaFoldDB" id="A0A363UP52"/>
<reference evidence="6 7" key="1">
    <citation type="submission" date="2018-05" db="EMBL/GenBank/DDBJ databases">
        <title>Abyssibacter profundi OUC007T gen. nov., sp. nov, a marine bacterium isolated from seawater of the Mariana Trench.</title>
        <authorList>
            <person name="Zhou S."/>
        </authorList>
    </citation>
    <scope>NUCLEOTIDE SEQUENCE [LARGE SCALE GENOMIC DNA]</scope>
    <source>
        <strain evidence="6 7">OUC007</strain>
    </source>
</reference>
<proteinExistence type="predicted"/>
<evidence type="ECO:0000313" key="7">
    <source>
        <dbReference type="Proteomes" id="UP000251800"/>
    </source>
</evidence>
<dbReference type="InterPro" id="IPR002123">
    <property type="entry name" value="Plipid/glycerol_acylTrfase"/>
</dbReference>
<dbReference type="CDD" id="cd07989">
    <property type="entry name" value="LPLAT_AGPAT-like"/>
    <property type="match status" value="1"/>
</dbReference>
<dbReference type="PANTHER" id="PTHR10434:SF66">
    <property type="entry name" value="PHOSPHOLIPID_GLYCEROL ACYLTRANSFERASE DOMAIN-CONTAINING PROTEIN"/>
    <property type="match status" value="1"/>
</dbReference>
<keyword evidence="4" id="KW-0812">Transmembrane</keyword>
<evidence type="ECO:0000313" key="6">
    <source>
        <dbReference type="EMBL" id="PWN57221.1"/>
    </source>
</evidence>
<evidence type="ECO:0000256" key="2">
    <source>
        <dbReference type="ARBA" id="ARBA00022679"/>
    </source>
</evidence>
<keyword evidence="7" id="KW-1185">Reference proteome</keyword>
<dbReference type="GO" id="GO:0006654">
    <property type="term" value="P:phosphatidic acid biosynthetic process"/>
    <property type="evidence" value="ECO:0007669"/>
    <property type="project" value="TreeGrafter"/>
</dbReference>
<sequence length="285" mass="31024">MSTNRSIRRASTSGNGVEAAGMPAMIGRADACWQPARFRVLIIPVMAPLLRALYGGYALTTFLLAAVIATALLAVVPGQMRRRRLGRHIMRLTLLLIGVPVRVQGGLRLPETPAVCVSNHASQLDGLVLFATLPARYTFVVRAESRRTLLFGFMLERVGVIWMDRADARSGSRAIRVLIRQLRAGRSVAMFPEGTIRPEPGLQPFKIGAFLLAAKAAVPLVPVWIRGTRVLFPDQARLPARTALDLHVLEPIMPSGPSREDARALLAQARVNLLALGHEQDRAAA</sequence>
<feature type="domain" description="Phospholipid/glycerol acyltransferase" evidence="5">
    <location>
        <begin position="114"/>
        <end position="228"/>
    </location>
</feature>